<keyword evidence="3" id="KW-1003">Cell membrane</keyword>
<feature type="region of interest" description="Disordered" evidence="7">
    <location>
        <begin position="339"/>
        <end position="366"/>
    </location>
</feature>
<evidence type="ECO:0000256" key="3">
    <source>
        <dbReference type="ARBA" id="ARBA00022475"/>
    </source>
</evidence>
<organism evidence="9 10">
    <name type="scientific">Nostocoides veronense</name>
    <dbReference type="NCBI Taxonomy" id="330836"/>
    <lineage>
        <taxon>Bacteria</taxon>
        <taxon>Bacillati</taxon>
        <taxon>Actinomycetota</taxon>
        <taxon>Actinomycetes</taxon>
        <taxon>Micrococcales</taxon>
        <taxon>Intrasporangiaceae</taxon>
        <taxon>Nostocoides</taxon>
    </lineage>
</organism>
<gene>
    <name evidence="9" type="primary">nrfD</name>
    <name evidence="9" type="ORF">GCM10009811_19380</name>
</gene>
<accession>A0ABN2LNN3</accession>
<dbReference type="RefSeq" id="WP_344084228.1">
    <property type="nucleotide sequence ID" value="NZ_BAAAPO010000032.1"/>
</dbReference>
<evidence type="ECO:0000256" key="2">
    <source>
        <dbReference type="ARBA" id="ARBA00008929"/>
    </source>
</evidence>
<evidence type="ECO:0000256" key="5">
    <source>
        <dbReference type="ARBA" id="ARBA00022989"/>
    </source>
</evidence>
<proteinExistence type="inferred from homology"/>
<dbReference type="InterPro" id="IPR052049">
    <property type="entry name" value="Electron_transfer_protein"/>
</dbReference>
<evidence type="ECO:0000256" key="4">
    <source>
        <dbReference type="ARBA" id="ARBA00022692"/>
    </source>
</evidence>
<keyword evidence="6 8" id="KW-0472">Membrane</keyword>
<evidence type="ECO:0000256" key="7">
    <source>
        <dbReference type="SAM" id="MobiDB-lite"/>
    </source>
</evidence>
<feature type="transmembrane region" description="Helical" evidence="8">
    <location>
        <begin position="63"/>
        <end position="82"/>
    </location>
</feature>
<evidence type="ECO:0000313" key="10">
    <source>
        <dbReference type="Proteomes" id="UP001499938"/>
    </source>
</evidence>
<comment type="subcellular location">
    <subcellularLocation>
        <location evidence="1">Cell membrane</location>
        <topology evidence="1">Multi-pass membrane protein</topology>
    </subcellularLocation>
</comment>
<dbReference type="Gene3D" id="1.20.1630.10">
    <property type="entry name" value="Formate dehydrogenase/DMSO reductase domain"/>
    <property type="match status" value="1"/>
</dbReference>
<feature type="region of interest" description="Disordered" evidence="7">
    <location>
        <begin position="1"/>
        <end position="33"/>
    </location>
</feature>
<name>A0ABN2LNN3_9MICO</name>
<dbReference type="PANTHER" id="PTHR34856">
    <property type="entry name" value="PROTEIN NRFD"/>
    <property type="match status" value="1"/>
</dbReference>
<feature type="transmembrane region" description="Helical" evidence="8">
    <location>
        <begin position="132"/>
        <end position="157"/>
    </location>
</feature>
<feature type="transmembrane region" description="Helical" evidence="8">
    <location>
        <begin position="210"/>
        <end position="232"/>
    </location>
</feature>
<keyword evidence="4 8" id="KW-0812">Transmembrane</keyword>
<comment type="caution">
    <text evidence="9">The sequence shown here is derived from an EMBL/GenBank/DDBJ whole genome shotgun (WGS) entry which is preliminary data.</text>
</comment>
<sequence>MSDSEATQNAPVEAASHPPATQPRERRRRRRRDDLMVPDATFASYYGRSVVKPAPWDYKIPTYLYAGGLAAGSALVAAGAELTGRTELQRNARLTALASLGVSTAALVGDLGKPSRFLNMLRVIKLTSPMSVGSWILAGFGAFTGTAAACEVAKIVLPQDSRINVALPVVSRGASLGSGFFAPPLAAYTAVLLSNTATPTWHGIYKELPFVFVGSAMGAAGGAAMITTNPAITGPARRMAIGGSALELAAFSLINRNAGLIGEPLHTGRAGRLVSASKALTLAGMGLTLVGGRWRPAAVLAGLAFNAGSAALRFGVFHAGIESAKDPKYTVIPQKERVAARESTSRPGRTAQHAATVMRSAPTELT</sequence>
<feature type="compositionally biased region" description="Polar residues" evidence="7">
    <location>
        <begin position="1"/>
        <end position="10"/>
    </location>
</feature>
<evidence type="ECO:0000256" key="8">
    <source>
        <dbReference type="SAM" id="Phobius"/>
    </source>
</evidence>
<dbReference type="PANTHER" id="PTHR34856:SF2">
    <property type="entry name" value="PROTEIN NRFD"/>
    <property type="match status" value="1"/>
</dbReference>
<dbReference type="Proteomes" id="UP001499938">
    <property type="component" value="Unassembled WGS sequence"/>
</dbReference>
<evidence type="ECO:0000256" key="1">
    <source>
        <dbReference type="ARBA" id="ARBA00004651"/>
    </source>
</evidence>
<dbReference type="EMBL" id="BAAAPO010000032">
    <property type="protein sequence ID" value="GAA1795082.1"/>
    <property type="molecule type" value="Genomic_DNA"/>
</dbReference>
<protein>
    <submittedName>
        <fullName evidence="9">Polysulfide reductase NrfD</fullName>
    </submittedName>
</protein>
<dbReference type="Pfam" id="PF03916">
    <property type="entry name" value="NrfD"/>
    <property type="match status" value="1"/>
</dbReference>
<feature type="transmembrane region" description="Helical" evidence="8">
    <location>
        <begin position="94"/>
        <end position="112"/>
    </location>
</feature>
<feature type="transmembrane region" description="Helical" evidence="8">
    <location>
        <begin position="169"/>
        <end position="190"/>
    </location>
</feature>
<keyword evidence="10" id="KW-1185">Reference proteome</keyword>
<keyword evidence="5 8" id="KW-1133">Transmembrane helix</keyword>
<reference evidence="9 10" key="1">
    <citation type="journal article" date="2019" name="Int. J. Syst. Evol. Microbiol.">
        <title>The Global Catalogue of Microorganisms (GCM) 10K type strain sequencing project: providing services to taxonomists for standard genome sequencing and annotation.</title>
        <authorList>
            <consortium name="The Broad Institute Genomics Platform"/>
            <consortium name="The Broad Institute Genome Sequencing Center for Infectious Disease"/>
            <person name="Wu L."/>
            <person name="Ma J."/>
        </authorList>
    </citation>
    <scope>NUCLEOTIDE SEQUENCE [LARGE SCALE GENOMIC DNA]</scope>
    <source>
        <strain evidence="9 10">JCM 15592</strain>
    </source>
</reference>
<evidence type="ECO:0000313" key="9">
    <source>
        <dbReference type="EMBL" id="GAA1795082.1"/>
    </source>
</evidence>
<dbReference type="InterPro" id="IPR005614">
    <property type="entry name" value="NrfD-like"/>
</dbReference>
<evidence type="ECO:0000256" key="6">
    <source>
        <dbReference type="ARBA" id="ARBA00023136"/>
    </source>
</evidence>
<comment type="similarity">
    <text evidence="2">Belongs to the NrfD family.</text>
</comment>